<sequence length="199" mass="21095">MIAGGNNRLQVKDLVTLGVLTTVFIVIFAVGGMLLGVLPVTYLFMPAAVAVPLGTVFMLLMAKVAKTGTFLLSGILQGTVLLLLGVYWPVVLAIIIAALLGEIIIGGSYKSFRRIAVGYAVLICGYSLGSFVPLVFFADSYRVMAVNRGYEAAYIDKLIELLNGPVLAGVLAVSITCALLGAFLGRRILKKHFEKAGIV</sequence>
<organism evidence="1">
    <name type="scientific">uncultured Sporomusa sp</name>
    <dbReference type="NCBI Taxonomy" id="307249"/>
    <lineage>
        <taxon>Bacteria</taxon>
        <taxon>Bacillati</taxon>
        <taxon>Bacillota</taxon>
        <taxon>Negativicutes</taxon>
        <taxon>Selenomonadales</taxon>
        <taxon>Sporomusaceae</taxon>
        <taxon>Sporomusa</taxon>
        <taxon>environmental samples</taxon>
    </lineage>
</organism>
<protein>
    <submittedName>
        <fullName evidence="1">Uncharacterized protein</fullName>
    </submittedName>
</protein>
<dbReference type="InterPro" id="IPR011733">
    <property type="entry name" value="CHP02185_IM"/>
</dbReference>
<dbReference type="AlphaFoldDB" id="A0A212LVA8"/>
<evidence type="ECO:0000313" key="1">
    <source>
        <dbReference type="EMBL" id="SCM81473.1"/>
    </source>
</evidence>
<gene>
    <name evidence="1" type="ORF">KL86SPO_31652</name>
</gene>
<dbReference type="NCBIfam" id="TIGR02185">
    <property type="entry name" value="Trep_Strep"/>
    <property type="match status" value="1"/>
</dbReference>
<proteinExistence type="predicted"/>
<name>A0A212LVA8_9FIRM</name>
<dbReference type="RefSeq" id="WP_288184501.1">
    <property type="nucleotide sequence ID" value="NZ_LT608335.1"/>
</dbReference>
<reference evidence="1" key="1">
    <citation type="submission" date="2016-08" db="EMBL/GenBank/DDBJ databases">
        <authorList>
            <person name="Seilhamer J.J."/>
        </authorList>
    </citation>
    <scope>NUCLEOTIDE SEQUENCE</scope>
    <source>
        <strain evidence="1">86</strain>
    </source>
</reference>
<dbReference type="Pfam" id="PF09605">
    <property type="entry name" value="Trep_Strep"/>
    <property type="match status" value="1"/>
</dbReference>
<accession>A0A212LVA8</accession>
<dbReference type="EMBL" id="FMJE01000003">
    <property type="protein sequence ID" value="SCM81473.1"/>
    <property type="molecule type" value="Genomic_DNA"/>
</dbReference>